<name>A0A1I7F2A0_9FLAO</name>
<keyword evidence="2" id="KW-1185">Reference proteome</keyword>
<dbReference type="STRING" id="1224947.SAMN05216480_101559"/>
<sequence length="164" mass="19372">MVNFDEHFKYRKKNNVETANSRLHLKKLYRTNDFYNYGILTALKRCEMDSKKFCYKVISTDYHDNIIDLLKSNKENFEHVFRIYIATNSYKASETCYDEKYLLINNVSTSQVQIILQREGCDITSETFIEHEYSNALDYKKKLISLFNELFDIYTQGDSSSAVG</sequence>
<reference evidence="1 2" key="1">
    <citation type="submission" date="2016-10" db="EMBL/GenBank/DDBJ databases">
        <authorList>
            <person name="de Groot N.N."/>
        </authorList>
    </citation>
    <scope>NUCLEOTIDE SEQUENCE [LARGE SCALE GENOMIC DNA]</scope>
    <source>
        <strain evidence="1 2">CGMCC 1.12333</strain>
    </source>
</reference>
<evidence type="ECO:0000313" key="2">
    <source>
        <dbReference type="Proteomes" id="UP000199138"/>
    </source>
</evidence>
<gene>
    <name evidence="1" type="ORF">SAMN05216480_101559</name>
</gene>
<dbReference type="AlphaFoldDB" id="A0A1I7F2A0"/>
<proteinExistence type="predicted"/>
<accession>A0A1I7F2A0</accession>
<protein>
    <submittedName>
        <fullName evidence="1">Uncharacterized protein</fullName>
    </submittedName>
</protein>
<evidence type="ECO:0000313" key="1">
    <source>
        <dbReference type="EMBL" id="SFU30318.1"/>
    </source>
</evidence>
<dbReference type="EMBL" id="FPBK01000001">
    <property type="protein sequence ID" value="SFU30318.1"/>
    <property type="molecule type" value="Genomic_DNA"/>
</dbReference>
<dbReference type="Proteomes" id="UP000199138">
    <property type="component" value="Unassembled WGS sequence"/>
</dbReference>
<organism evidence="1 2">
    <name type="scientific">Pustulibacterium marinum</name>
    <dbReference type="NCBI Taxonomy" id="1224947"/>
    <lineage>
        <taxon>Bacteria</taxon>
        <taxon>Pseudomonadati</taxon>
        <taxon>Bacteroidota</taxon>
        <taxon>Flavobacteriia</taxon>
        <taxon>Flavobacteriales</taxon>
        <taxon>Flavobacteriaceae</taxon>
        <taxon>Pustulibacterium</taxon>
    </lineage>
</organism>
<dbReference type="RefSeq" id="WP_093022718.1">
    <property type="nucleotide sequence ID" value="NZ_FPBK01000001.1"/>
</dbReference>